<gene>
    <name evidence="1" type="ORF">S06H3_35485</name>
</gene>
<dbReference type="AlphaFoldDB" id="X1N912"/>
<reference evidence="1" key="1">
    <citation type="journal article" date="2014" name="Front. Microbiol.">
        <title>High frequency of phylogenetically diverse reductive dehalogenase-homologous genes in deep subseafloor sedimentary metagenomes.</title>
        <authorList>
            <person name="Kawai M."/>
            <person name="Futagami T."/>
            <person name="Toyoda A."/>
            <person name="Takaki Y."/>
            <person name="Nishi S."/>
            <person name="Hori S."/>
            <person name="Arai W."/>
            <person name="Tsubouchi T."/>
            <person name="Morono Y."/>
            <person name="Uchiyama I."/>
            <person name="Ito T."/>
            <person name="Fujiyama A."/>
            <person name="Inagaki F."/>
            <person name="Takami H."/>
        </authorList>
    </citation>
    <scope>NUCLEOTIDE SEQUENCE</scope>
    <source>
        <strain evidence="1">Expedition CK06-06</strain>
    </source>
</reference>
<protein>
    <submittedName>
        <fullName evidence="1">Uncharacterized protein</fullName>
    </submittedName>
</protein>
<sequence>MIDKLQSRIGKFADQDKTCNRSLKRTLRGISELITERRDELFVPNVVVEVNGRCKIKRLLRTNNILEQDFRSMRRHARRIRGDMDVERTVQKDGVGLAIVANLEIKEYVRCVYGHQNLMAKRFAEVSMENLVKAKELFLK</sequence>
<dbReference type="EMBL" id="BARV01021407">
    <property type="protein sequence ID" value="GAI23350.1"/>
    <property type="molecule type" value="Genomic_DNA"/>
</dbReference>
<proteinExistence type="predicted"/>
<name>X1N912_9ZZZZ</name>
<organism evidence="1">
    <name type="scientific">marine sediment metagenome</name>
    <dbReference type="NCBI Taxonomy" id="412755"/>
    <lineage>
        <taxon>unclassified sequences</taxon>
        <taxon>metagenomes</taxon>
        <taxon>ecological metagenomes</taxon>
    </lineage>
</organism>
<accession>X1N912</accession>
<comment type="caution">
    <text evidence="1">The sequence shown here is derived from an EMBL/GenBank/DDBJ whole genome shotgun (WGS) entry which is preliminary data.</text>
</comment>
<evidence type="ECO:0000313" key="1">
    <source>
        <dbReference type="EMBL" id="GAI23350.1"/>
    </source>
</evidence>